<accession>A0AAV4XSE3</accession>
<comment type="caution">
    <text evidence="1">The sequence shown here is derived from an EMBL/GenBank/DDBJ whole genome shotgun (WGS) entry which is preliminary data.</text>
</comment>
<proteinExistence type="predicted"/>
<name>A0AAV4XSE3_CAEEX</name>
<evidence type="ECO:0000313" key="2">
    <source>
        <dbReference type="Proteomes" id="UP001054945"/>
    </source>
</evidence>
<reference evidence="1 2" key="1">
    <citation type="submission" date="2021-06" db="EMBL/GenBank/DDBJ databases">
        <title>Caerostris extrusa draft genome.</title>
        <authorList>
            <person name="Kono N."/>
            <person name="Arakawa K."/>
        </authorList>
    </citation>
    <scope>NUCLEOTIDE SEQUENCE [LARGE SCALE GENOMIC DNA]</scope>
</reference>
<gene>
    <name evidence="1" type="ORF">CEXT_97691</name>
</gene>
<dbReference type="Proteomes" id="UP001054945">
    <property type="component" value="Unassembled WGS sequence"/>
</dbReference>
<dbReference type="EMBL" id="BPLR01018254">
    <property type="protein sequence ID" value="GIY98076.1"/>
    <property type="molecule type" value="Genomic_DNA"/>
</dbReference>
<sequence>MFIPRSSSTFDRRKALSQDVQKLFRAIRIEVLGHLRPLISSPPTRIYNLTGIPDPITIIRAPDDNKNTWMILKHEAQTPNARELAN</sequence>
<organism evidence="1 2">
    <name type="scientific">Caerostris extrusa</name>
    <name type="common">Bark spider</name>
    <name type="synonym">Caerostris bankana</name>
    <dbReference type="NCBI Taxonomy" id="172846"/>
    <lineage>
        <taxon>Eukaryota</taxon>
        <taxon>Metazoa</taxon>
        <taxon>Ecdysozoa</taxon>
        <taxon>Arthropoda</taxon>
        <taxon>Chelicerata</taxon>
        <taxon>Arachnida</taxon>
        <taxon>Araneae</taxon>
        <taxon>Araneomorphae</taxon>
        <taxon>Entelegynae</taxon>
        <taxon>Araneoidea</taxon>
        <taxon>Araneidae</taxon>
        <taxon>Caerostris</taxon>
    </lineage>
</organism>
<dbReference type="AlphaFoldDB" id="A0AAV4XSE3"/>
<evidence type="ECO:0000313" key="1">
    <source>
        <dbReference type="EMBL" id="GIY98076.1"/>
    </source>
</evidence>
<keyword evidence="2" id="KW-1185">Reference proteome</keyword>
<protein>
    <submittedName>
        <fullName evidence="1">Uncharacterized protein</fullName>
    </submittedName>
</protein>